<dbReference type="InterPro" id="IPR055469">
    <property type="entry name" value="DUF7041"/>
</dbReference>
<organism evidence="3 4">
    <name type="scientific">Cryptotermes secundus</name>
    <dbReference type="NCBI Taxonomy" id="105785"/>
    <lineage>
        <taxon>Eukaryota</taxon>
        <taxon>Metazoa</taxon>
        <taxon>Ecdysozoa</taxon>
        <taxon>Arthropoda</taxon>
        <taxon>Hexapoda</taxon>
        <taxon>Insecta</taxon>
        <taxon>Pterygota</taxon>
        <taxon>Neoptera</taxon>
        <taxon>Polyneoptera</taxon>
        <taxon>Dictyoptera</taxon>
        <taxon>Blattodea</taxon>
        <taxon>Blattoidea</taxon>
        <taxon>Termitoidae</taxon>
        <taxon>Kalotermitidae</taxon>
        <taxon>Cryptotermitinae</taxon>
        <taxon>Cryptotermes</taxon>
    </lineage>
</organism>
<feature type="domain" description="DUF7041" evidence="2">
    <location>
        <begin position="43"/>
        <end position="126"/>
    </location>
</feature>
<protein>
    <recommendedName>
        <fullName evidence="2">DUF7041 domain-containing protein</fullName>
    </recommendedName>
</protein>
<proteinExistence type="predicted"/>
<sequence length="299" mass="33675">METLQGELRTKREQEEKREVKQYGAGITSRPVPTEVPTITVRLPPFWADRPAVWFAQAEAQFTLAEISREQTKFCYVISQFDQLYASEVEDIITSPPERGPYTLLRTELVRRLSPSPEQRIRQLLTVEEIGYRKPSQFLRYLKSLAPDVSDNVIRSVWTSRLPRNVQSFLAGQNESNLEAAALCADRISEVEVRPALASVDGPTDIGALRQEIAYPSSQVAALSTGQDRSHARFKNLDTKPRDRGSSPKGSRPAFNIRRPGSRSPSRGDATSSICWFHRRFGALAHNCTPPCSYRQQGN</sequence>
<dbReference type="OrthoDB" id="6260718at2759"/>
<dbReference type="AlphaFoldDB" id="A0A2J7PCS9"/>
<dbReference type="PANTHER" id="PTHR33327:SF3">
    <property type="entry name" value="RNA-DIRECTED DNA POLYMERASE"/>
    <property type="match status" value="1"/>
</dbReference>
<accession>A0A2J7PCS9</accession>
<evidence type="ECO:0000259" key="2">
    <source>
        <dbReference type="Pfam" id="PF23055"/>
    </source>
</evidence>
<dbReference type="STRING" id="105785.A0A2J7PCS9"/>
<dbReference type="Pfam" id="PF23055">
    <property type="entry name" value="DUF7041"/>
    <property type="match status" value="1"/>
</dbReference>
<evidence type="ECO:0000313" key="4">
    <source>
        <dbReference type="Proteomes" id="UP000235965"/>
    </source>
</evidence>
<feature type="compositionally biased region" description="Low complexity" evidence="1">
    <location>
        <begin position="258"/>
        <end position="268"/>
    </location>
</feature>
<dbReference type="InParanoid" id="A0A2J7PCS9"/>
<keyword evidence="4" id="KW-1185">Reference proteome</keyword>
<dbReference type="Proteomes" id="UP000235965">
    <property type="component" value="Unassembled WGS sequence"/>
</dbReference>
<name>A0A2J7PCS9_9NEOP</name>
<dbReference type="PANTHER" id="PTHR33327">
    <property type="entry name" value="ENDONUCLEASE"/>
    <property type="match status" value="1"/>
</dbReference>
<evidence type="ECO:0000313" key="3">
    <source>
        <dbReference type="EMBL" id="PNF14140.1"/>
    </source>
</evidence>
<feature type="compositionally biased region" description="Basic and acidic residues" evidence="1">
    <location>
        <begin position="228"/>
        <end position="246"/>
    </location>
</feature>
<reference evidence="3 4" key="1">
    <citation type="submission" date="2017-12" db="EMBL/GenBank/DDBJ databases">
        <title>Hemimetabolous genomes reveal molecular basis of termite eusociality.</title>
        <authorList>
            <person name="Harrison M.C."/>
            <person name="Jongepier E."/>
            <person name="Robertson H.M."/>
            <person name="Arning N."/>
            <person name="Bitard-Feildel T."/>
            <person name="Chao H."/>
            <person name="Childers C.P."/>
            <person name="Dinh H."/>
            <person name="Doddapaneni H."/>
            <person name="Dugan S."/>
            <person name="Gowin J."/>
            <person name="Greiner C."/>
            <person name="Han Y."/>
            <person name="Hu H."/>
            <person name="Hughes D.S.T."/>
            <person name="Huylmans A.-K."/>
            <person name="Kemena C."/>
            <person name="Kremer L.P.M."/>
            <person name="Lee S.L."/>
            <person name="Lopez-Ezquerra A."/>
            <person name="Mallet L."/>
            <person name="Monroy-Kuhn J.M."/>
            <person name="Moser A."/>
            <person name="Murali S.C."/>
            <person name="Muzny D.M."/>
            <person name="Otani S."/>
            <person name="Piulachs M.-D."/>
            <person name="Poelchau M."/>
            <person name="Qu J."/>
            <person name="Schaub F."/>
            <person name="Wada-Katsumata A."/>
            <person name="Worley K.C."/>
            <person name="Xie Q."/>
            <person name="Ylla G."/>
            <person name="Poulsen M."/>
            <person name="Gibbs R.A."/>
            <person name="Schal C."/>
            <person name="Richards S."/>
            <person name="Belles X."/>
            <person name="Korb J."/>
            <person name="Bornberg-Bauer E."/>
        </authorList>
    </citation>
    <scope>NUCLEOTIDE SEQUENCE [LARGE SCALE GENOMIC DNA]</scope>
    <source>
        <tissue evidence="3">Whole body</tissue>
    </source>
</reference>
<feature type="region of interest" description="Disordered" evidence="1">
    <location>
        <begin position="1"/>
        <end position="22"/>
    </location>
</feature>
<feature type="compositionally biased region" description="Basic and acidic residues" evidence="1">
    <location>
        <begin position="8"/>
        <end position="21"/>
    </location>
</feature>
<feature type="region of interest" description="Disordered" evidence="1">
    <location>
        <begin position="221"/>
        <end position="269"/>
    </location>
</feature>
<gene>
    <name evidence="3" type="ORF">B7P43_G18219</name>
</gene>
<dbReference type="EMBL" id="NEVH01026435">
    <property type="protein sequence ID" value="PNF14140.1"/>
    <property type="molecule type" value="Genomic_DNA"/>
</dbReference>
<evidence type="ECO:0000256" key="1">
    <source>
        <dbReference type="SAM" id="MobiDB-lite"/>
    </source>
</evidence>
<comment type="caution">
    <text evidence="3">The sequence shown here is derived from an EMBL/GenBank/DDBJ whole genome shotgun (WGS) entry which is preliminary data.</text>
</comment>